<dbReference type="Pfam" id="PF00069">
    <property type="entry name" value="Pkinase"/>
    <property type="match status" value="1"/>
</dbReference>
<dbReference type="Gene3D" id="1.10.510.10">
    <property type="entry name" value="Transferase(Phosphotransferase) domain 1"/>
    <property type="match status" value="1"/>
</dbReference>
<dbReference type="EC" id="2.7.11.1" evidence="1"/>
<dbReference type="InterPro" id="IPR000719">
    <property type="entry name" value="Prot_kinase_dom"/>
</dbReference>
<reference evidence="9 10" key="1">
    <citation type="submission" date="2013-05" db="EMBL/GenBank/DDBJ databases">
        <title>Genome sequence of Streptomyces sparsogenes DSM 40356.</title>
        <authorList>
            <person name="Coyne S."/>
            <person name="Seebeck F.P."/>
        </authorList>
    </citation>
    <scope>NUCLEOTIDE SEQUENCE [LARGE SCALE GENOMIC DNA]</scope>
    <source>
        <strain evidence="9 10">DSM 40356</strain>
    </source>
</reference>
<gene>
    <name evidence="9" type="ORF">SPAR_42379</name>
</gene>
<accession>A0A1R1S518</accession>
<dbReference type="PANTHER" id="PTHR43289">
    <property type="entry name" value="MITOGEN-ACTIVATED PROTEIN KINASE KINASE KINASE 20-RELATED"/>
    <property type="match status" value="1"/>
</dbReference>
<dbReference type="GO" id="GO:0005524">
    <property type="term" value="F:ATP binding"/>
    <property type="evidence" value="ECO:0007669"/>
    <property type="project" value="UniProtKB-KW"/>
</dbReference>
<evidence type="ECO:0000256" key="6">
    <source>
        <dbReference type="ARBA" id="ARBA00022840"/>
    </source>
</evidence>
<evidence type="ECO:0000256" key="3">
    <source>
        <dbReference type="ARBA" id="ARBA00022679"/>
    </source>
</evidence>
<evidence type="ECO:0000256" key="7">
    <source>
        <dbReference type="SAM" id="Phobius"/>
    </source>
</evidence>
<dbReference type="STRING" id="67365.GCA_001704635_05600"/>
<dbReference type="EMBL" id="ASQP01000552">
    <property type="protein sequence ID" value="OMI33259.1"/>
    <property type="molecule type" value="Genomic_DNA"/>
</dbReference>
<feature type="transmembrane region" description="Helical" evidence="7">
    <location>
        <begin position="302"/>
        <end position="323"/>
    </location>
</feature>
<keyword evidence="4" id="KW-0547">Nucleotide-binding</keyword>
<dbReference type="PANTHER" id="PTHR43289:SF6">
    <property type="entry name" value="SERINE_THREONINE-PROTEIN KINASE NEKL-3"/>
    <property type="match status" value="1"/>
</dbReference>
<evidence type="ECO:0000313" key="10">
    <source>
        <dbReference type="Proteomes" id="UP000186168"/>
    </source>
</evidence>
<keyword evidence="10" id="KW-1185">Reference proteome</keyword>
<evidence type="ECO:0000256" key="1">
    <source>
        <dbReference type="ARBA" id="ARBA00012513"/>
    </source>
</evidence>
<keyword evidence="7" id="KW-1133">Transmembrane helix</keyword>
<name>A0A1R1S518_9ACTN</name>
<evidence type="ECO:0000256" key="5">
    <source>
        <dbReference type="ARBA" id="ARBA00022777"/>
    </source>
</evidence>
<dbReference type="Proteomes" id="UP000186168">
    <property type="component" value="Unassembled WGS sequence"/>
</dbReference>
<keyword evidence="7" id="KW-0472">Membrane</keyword>
<comment type="caution">
    <text evidence="9">The sequence shown here is derived from an EMBL/GenBank/DDBJ whole genome shotgun (WGS) entry which is preliminary data.</text>
</comment>
<dbReference type="AlphaFoldDB" id="A0A1R1S518"/>
<proteinExistence type="predicted"/>
<dbReference type="PROSITE" id="PS00108">
    <property type="entry name" value="PROTEIN_KINASE_ST"/>
    <property type="match status" value="1"/>
</dbReference>
<dbReference type="FunFam" id="1.10.510.10:FF:000021">
    <property type="entry name" value="Serine/threonine protein kinase"/>
    <property type="match status" value="1"/>
</dbReference>
<dbReference type="CDD" id="cd14014">
    <property type="entry name" value="STKc_PknB_like"/>
    <property type="match status" value="1"/>
</dbReference>
<evidence type="ECO:0000256" key="2">
    <source>
        <dbReference type="ARBA" id="ARBA00022527"/>
    </source>
</evidence>
<feature type="domain" description="Protein kinase" evidence="8">
    <location>
        <begin position="1"/>
        <end position="263"/>
    </location>
</feature>
<dbReference type="PROSITE" id="PS50011">
    <property type="entry name" value="PROTEIN_KINASE_DOM"/>
    <property type="match status" value="1"/>
</dbReference>
<organism evidence="9 10">
    <name type="scientific">Streptomyces sparsogenes DSM 40356</name>
    <dbReference type="NCBI Taxonomy" id="1331668"/>
    <lineage>
        <taxon>Bacteria</taxon>
        <taxon>Bacillati</taxon>
        <taxon>Actinomycetota</taxon>
        <taxon>Actinomycetes</taxon>
        <taxon>Kitasatosporales</taxon>
        <taxon>Streptomycetaceae</taxon>
        <taxon>Streptomyces</taxon>
    </lineage>
</organism>
<dbReference type="Gene3D" id="3.30.200.20">
    <property type="entry name" value="Phosphorylase Kinase, domain 1"/>
    <property type="match status" value="1"/>
</dbReference>
<sequence>MGQVWEAQDESLSRRVAVKVISLLAGDGRQKAEARARFLREAQITAGLQHPNIVTVYDLGETGTGEDRVPFLVMELVRGEGLDALLRRGAVTRPDAARWGAQICDALSEAHAAGVMHRDIKPSNILISPSGTVKVLDFGVARAVGPQATAARLTQTGFIVGTPAYMAPEQARGHPEPSSDLYALGCLLFELMTGRLPFSAPDTAGCLAAHLTQDPPAPSSLAPGVPPAWDDIVLTLLRKEPGERYSDAAGLAQALRGLDHTYVSTVPEPRNPRPAHADGPFAISWTGKEPLSAYATSRERRWIVGLGVPGAVSLAGLLVSLAMSPDALSQDDASGWALGAQVLLVVVSLVLLPLLWLLIYFPLSHDRSAWSVQVGPLGIRTTNGLDRREYKWSEIKTLAIEEVVGNKVRCAAGLHVKFRKGAEPSAHRPAGWPYRFGDQARVRNGRVPICVFGPMTDRQWALLTETLARYGQGRWEDEAWPCRAGPMT</sequence>
<evidence type="ECO:0000313" key="9">
    <source>
        <dbReference type="EMBL" id="OMI33259.1"/>
    </source>
</evidence>
<keyword evidence="5" id="KW-0418">Kinase</keyword>
<dbReference type="SMART" id="SM00220">
    <property type="entry name" value="S_TKc"/>
    <property type="match status" value="1"/>
</dbReference>
<protein>
    <recommendedName>
        <fullName evidence="1">non-specific serine/threonine protein kinase</fullName>
        <ecNumber evidence="1">2.7.11.1</ecNumber>
    </recommendedName>
</protein>
<dbReference type="InterPro" id="IPR008271">
    <property type="entry name" value="Ser/Thr_kinase_AS"/>
</dbReference>
<keyword evidence="3" id="KW-0808">Transferase</keyword>
<keyword evidence="6" id="KW-0067">ATP-binding</keyword>
<dbReference type="InterPro" id="IPR011009">
    <property type="entry name" value="Kinase-like_dom_sf"/>
</dbReference>
<evidence type="ECO:0000256" key="4">
    <source>
        <dbReference type="ARBA" id="ARBA00022741"/>
    </source>
</evidence>
<keyword evidence="2" id="KW-0723">Serine/threonine-protein kinase</keyword>
<feature type="transmembrane region" description="Helical" evidence="7">
    <location>
        <begin position="335"/>
        <end position="361"/>
    </location>
</feature>
<evidence type="ECO:0000259" key="8">
    <source>
        <dbReference type="PROSITE" id="PS50011"/>
    </source>
</evidence>
<dbReference type="GO" id="GO:0004674">
    <property type="term" value="F:protein serine/threonine kinase activity"/>
    <property type="evidence" value="ECO:0007669"/>
    <property type="project" value="UniProtKB-KW"/>
</dbReference>
<keyword evidence="7" id="KW-0812">Transmembrane</keyword>
<dbReference type="SUPFAM" id="SSF56112">
    <property type="entry name" value="Protein kinase-like (PK-like)"/>
    <property type="match status" value="1"/>
</dbReference>